<reference evidence="2" key="1">
    <citation type="submission" date="2021-01" db="EMBL/GenBank/DDBJ databases">
        <title>Microvirga sp.</title>
        <authorList>
            <person name="Kim M.K."/>
        </authorList>
    </citation>
    <scope>NUCLEOTIDE SEQUENCE</scope>
    <source>
        <strain evidence="2">5420S-16</strain>
    </source>
</reference>
<dbReference type="RefSeq" id="WP_202065391.1">
    <property type="nucleotide sequence ID" value="NZ_JAEQMY010000119.1"/>
</dbReference>
<accession>A0A937D278</accession>
<name>A0A937D278_9HYPH</name>
<feature type="compositionally biased region" description="Basic and acidic residues" evidence="1">
    <location>
        <begin position="67"/>
        <end position="89"/>
    </location>
</feature>
<evidence type="ECO:0000256" key="1">
    <source>
        <dbReference type="SAM" id="MobiDB-lite"/>
    </source>
</evidence>
<protein>
    <submittedName>
        <fullName evidence="2">Uncharacterized protein</fullName>
    </submittedName>
</protein>
<dbReference type="AlphaFoldDB" id="A0A937D278"/>
<dbReference type="Proteomes" id="UP000605848">
    <property type="component" value="Unassembled WGS sequence"/>
</dbReference>
<comment type="caution">
    <text evidence="2">The sequence shown here is derived from an EMBL/GenBank/DDBJ whole genome shotgun (WGS) entry which is preliminary data.</text>
</comment>
<gene>
    <name evidence="2" type="ORF">JKG68_28515</name>
</gene>
<keyword evidence="3" id="KW-1185">Reference proteome</keyword>
<sequence length="103" mass="12107">MQTMNRYKSPSTEEIVWWGRCSNAAQYKIQEIIRILSDLDAQHNLELDELQHHALDGKAQEGAVEKLKTTHQERRRPYVRRLEELRERGGLPAVNSDMVQQEH</sequence>
<organism evidence="2 3">
    <name type="scientific">Microvirga aerilata</name>
    <dbReference type="NCBI Taxonomy" id="670292"/>
    <lineage>
        <taxon>Bacteria</taxon>
        <taxon>Pseudomonadati</taxon>
        <taxon>Pseudomonadota</taxon>
        <taxon>Alphaproteobacteria</taxon>
        <taxon>Hyphomicrobiales</taxon>
        <taxon>Methylobacteriaceae</taxon>
        <taxon>Microvirga</taxon>
    </lineage>
</organism>
<proteinExistence type="predicted"/>
<dbReference type="EMBL" id="JAEQMY010000119">
    <property type="protein sequence ID" value="MBL0407851.1"/>
    <property type="molecule type" value="Genomic_DNA"/>
</dbReference>
<evidence type="ECO:0000313" key="3">
    <source>
        <dbReference type="Proteomes" id="UP000605848"/>
    </source>
</evidence>
<feature type="region of interest" description="Disordered" evidence="1">
    <location>
        <begin position="67"/>
        <end position="103"/>
    </location>
</feature>
<evidence type="ECO:0000313" key="2">
    <source>
        <dbReference type="EMBL" id="MBL0407851.1"/>
    </source>
</evidence>